<dbReference type="PROSITE" id="PS51192">
    <property type="entry name" value="HELICASE_ATP_BIND_1"/>
    <property type="match status" value="1"/>
</dbReference>
<dbReference type="GO" id="GO:0005524">
    <property type="term" value="F:ATP binding"/>
    <property type="evidence" value="ECO:0007669"/>
    <property type="project" value="InterPro"/>
</dbReference>
<evidence type="ECO:0000256" key="4">
    <source>
        <dbReference type="ARBA" id="ARBA00023235"/>
    </source>
</evidence>
<dbReference type="SMART" id="SM00487">
    <property type="entry name" value="DEXDc"/>
    <property type="match status" value="1"/>
</dbReference>
<evidence type="ECO:0000256" key="6">
    <source>
        <dbReference type="ARBA" id="ARBA00034808"/>
    </source>
</evidence>
<dbReference type="KEGG" id="msh:LI98_26685"/>
<organism evidence="8">
    <name type="scientific">Mycolicibacterium smegmatis</name>
    <name type="common">Mycobacterium smegmatis</name>
    <dbReference type="NCBI Taxonomy" id="1772"/>
    <lineage>
        <taxon>Bacteria</taxon>
        <taxon>Bacillati</taxon>
        <taxon>Actinomycetota</taxon>
        <taxon>Actinomycetes</taxon>
        <taxon>Mycobacteriales</taxon>
        <taxon>Mycobacteriaceae</taxon>
        <taxon>Mycolicibacterium</taxon>
    </lineage>
</organism>
<dbReference type="GO" id="GO:0006281">
    <property type="term" value="P:DNA repair"/>
    <property type="evidence" value="ECO:0007669"/>
    <property type="project" value="TreeGrafter"/>
</dbReference>
<evidence type="ECO:0000256" key="1">
    <source>
        <dbReference type="ARBA" id="ARBA00005446"/>
    </source>
</evidence>
<sequence>MRSLEDVAAEVFGWRSLRAEQLKAMSAILDGSDVLAVMPTGSGKSAIYQVPAVLLSGPVLVISPLIALQFDQIAQLKRTDAPQAVAINSRQSAAKLNRAWDAVRGGQARYIFLGPEQLARDEVMDRLAEVQPALVVVDEAHCVSAWGHDFRPTYLGSSHLIGVWCCPTLCRVGD</sequence>
<dbReference type="CDD" id="cd17920">
    <property type="entry name" value="DEXHc_RecQ"/>
    <property type="match status" value="1"/>
</dbReference>
<dbReference type="GO" id="GO:0005737">
    <property type="term" value="C:cytoplasm"/>
    <property type="evidence" value="ECO:0007669"/>
    <property type="project" value="TreeGrafter"/>
</dbReference>
<dbReference type="GO" id="GO:0043138">
    <property type="term" value="F:3'-5' DNA helicase activity"/>
    <property type="evidence" value="ECO:0007669"/>
    <property type="project" value="UniProtKB-EC"/>
</dbReference>
<evidence type="ECO:0000313" key="8">
    <source>
        <dbReference type="EMBL" id="VTP06259.1"/>
    </source>
</evidence>
<dbReference type="InterPro" id="IPR014001">
    <property type="entry name" value="Helicase_ATP-bd"/>
</dbReference>
<dbReference type="GO" id="GO:0006310">
    <property type="term" value="P:DNA recombination"/>
    <property type="evidence" value="ECO:0007669"/>
    <property type="project" value="TreeGrafter"/>
</dbReference>
<dbReference type="EC" id="5.6.2.4" evidence="6"/>
<keyword evidence="8" id="KW-0067">ATP-binding</keyword>
<gene>
    <name evidence="8" type="primary">recQ_1</name>
    <name evidence="8" type="ORF">BIN_B_00569</name>
</gene>
<evidence type="ECO:0000256" key="3">
    <source>
        <dbReference type="ARBA" id="ARBA00023125"/>
    </source>
</evidence>
<dbReference type="GO" id="GO:0016787">
    <property type="term" value="F:hydrolase activity"/>
    <property type="evidence" value="ECO:0007669"/>
    <property type="project" value="UniProtKB-KW"/>
</dbReference>
<keyword evidence="2" id="KW-0378">Hydrolase</keyword>
<dbReference type="GO" id="GO:0005694">
    <property type="term" value="C:chromosome"/>
    <property type="evidence" value="ECO:0007669"/>
    <property type="project" value="TreeGrafter"/>
</dbReference>
<evidence type="ECO:0000256" key="2">
    <source>
        <dbReference type="ARBA" id="ARBA00022801"/>
    </source>
</evidence>
<accession>A0A653F9P3</accession>
<dbReference type="GO" id="GO:0003677">
    <property type="term" value="F:DNA binding"/>
    <property type="evidence" value="ECO:0007669"/>
    <property type="project" value="UniProtKB-KW"/>
</dbReference>
<proteinExistence type="inferred from homology"/>
<keyword evidence="4" id="KW-0413">Isomerase</keyword>
<evidence type="ECO:0000256" key="5">
    <source>
        <dbReference type="ARBA" id="ARBA00034617"/>
    </source>
</evidence>
<dbReference type="GO" id="GO:0009378">
    <property type="term" value="F:four-way junction helicase activity"/>
    <property type="evidence" value="ECO:0007669"/>
    <property type="project" value="TreeGrafter"/>
</dbReference>
<keyword evidence="8" id="KW-0547">Nucleotide-binding</keyword>
<comment type="similarity">
    <text evidence="1">Belongs to the helicase family. RecQ subfamily.</text>
</comment>
<dbReference type="SUPFAM" id="SSF52540">
    <property type="entry name" value="P-loop containing nucleoside triphosphate hydrolases"/>
    <property type="match status" value="1"/>
</dbReference>
<comment type="catalytic activity">
    <reaction evidence="5">
        <text>Couples ATP hydrolysis with the unwinding of duplex DNA by translocating in the 3'-5' direction.</text>
        <dbReference type="EC" id="5.6.2.4"/>
    </reaction>
</comment>
<dbReference type="EMBL" id="LR589628">
    <property type="protein sequence ID" value="VTP06259.1"/>
    <property type="molecule type" value="Genomic_DNA"/>
</dbReference>
<dbReference type="InterPro" id="IPR011545">
    <property type="entry name" value="DEAD/DEAH_box_helicase_dom"/>
</dbReference>
<feature type="domain" description="Helicase ATP-binding" evidence="7">
    <location>
        <begin position="25"/>
        <end position="158"/>
    </location>
</feature>
<keyword evidence="3" id="KW-0238">DNA-binding</keyword>
<evidence type="ECO:0000259" key="7">
    <source>
        <dbReference type="PROSITE" id="PS51192"/>
    </source>
</evidence>
<dbReference type="InterPro" id="IPR002464">
    <property type="entry name" value="DNA/RNA_helicase_DEAH_CS"/>
</dbReference>
<dbReference type="Pfam" id="PF00270">
    <property type="entry name" value="DEAD"/>
    <property type="match status" value="1"/>
</dbReference>
<dbReference type="PANTHER" id="PTHR13710:SF105">
    <property type="entry name" value="ATP-DEPENDENT DNA HELICASE Q1"/>
    <property type="match status" value="1"/>
</dbReference>
<dbReference type="Gene3D" id="3.40.50.300">
    <property type="entry name" value="P-loop containing nucleotide triphosphate hydrolases"/>
    <property type="match status" value="1"/>
</dbReference>
<dbReference type="PANTHER" id="PTHR13710">
    <property type="entry name" value="DNA HELICASE RECQ FAMILY MEMBER"/>
    <property type="match status" value="1"/>
</dbReference>
<name>A0A653F9P3_MYCSM</name>
<dbReference type="KEGG" id="msn:LI99_26680"/>
<dbReference type="AlphaFoldDB" id="A0A653F9P3"/>
<dbReference type="PROSITE" id="PS00690">
    <property type="entry name" value="DEAH_ATP_HELICASE"/>
    <property type="match status" value="1"/>
</dbReference>
<reference evidence="8" key="1">
    <citation type="submission" date="2019-05" db="EMBL/GenBank/DDBJ databases">
        <authorList>
            <person name="Naeem R."/>
            <person name="Antony C."/>
            <person name="Guan Q."/>
        </authorList>
    </citation>
    <scope>NUCLEOTIDE SEQUENCE</scope>
    <source>
        <strain evidence="8">1</strain>
    </source>
</reference>
<keyword evidence="8" id="KW-0347">Helicase</keyword>
<dbReference type="InterPro" id="IPR027417">
    <property type="entry name" value="P-loop_NTPase"/>
</dbReference>
<protein>
    <recommendedName>
        <fullName evidence="6">DNA 3'-5' helicase</fullName>
        <ecNumber evidence="6">5.6.2.4</ecNumber>
    </recommendedName>
</protein>